<sequence>MNMIKALCIPLTILALASSPALADGKGNGNKKHKKHHTTQSCPPGLAKKSPACIPPGQAKKMGHDHDDGDHVIYYRVGDVVRDDCRIVPYTGYKSLPDGTYCRYEDRLLRIDPESRAVLTILQVLANN</sequence>
<dbReference type="EMBL" id="BSPP01000010">
    <property type="protein sequence ID" value="GLS87646.1"/>
    <property type="molecule type" value="Genomic_DNA"/>
</dbReference>
<proteinExistence type="predicted"/>
<feature type="signal peptide" evidence="2">
    <location>
        <begin position="1"/>
        <end position="23"/>
    </location>
</feature>
<evidence type="ECO:0000256" key="2">
    <source>
        <dbReference type="SAM" id="SignalP"/>
    </source>
</evidence>
<organism evidence="3 4">
    <name type="scientific">Cypionkella aquatica</name>
    <dbReference type="NCBI Taxonomy" id="1756042"/>
    <lineage>
        <taxon>Bacteria</taxon>
        <taxon>Pseudomonadati</taxon>
        <taxon>Pseudomonadota</taxon>
        <taxon>Alphaproteobacteria</taxon>
        <taxon>Rhodobacterales</taxon>
        <taxon>Paracoccaceae</taxon>
        <taxon>Cypionkella</taxon>
    </lineage>
</organism>
<evidence type="ECO:0000256" key="1">
    <source>
        <dbReference type="SAM" id="MobiDB-lite"/>
    </source>
</evidence>
<protein>
    <recommendedName>
        <fullName evidence="5">Excinuclease ABC subunit A</fullName>
    </recommendedName>
</protein>
<evidence type="ECO:0000313" key="4">
    <source>
        <dbReference type="Proteomes" id="UP001157355"/>
    </source>
</evidence>
<keyword evidence="4" id="KW-1185">Reference proteome</keyword>
<dbReference type="AlphaFoldDB" id="A0AA37U396"/>
<dbReference type="RefSeq" id="WP_284325822.1">
    <property type="nucleotide sequence ID" value="NZ_BSPP01000010.1"/>
</dbReference>
<keyword evidence="2" id="KW-0732">Signal</keyword>
<feature type="chain" id="PRO_5041243986" description="Excinuclease ABC subunit A" evidence="2">
    <location>
        <begin position="24"/>
        <end position="128"/>
    </location>
</feature>
<name>A0AA37U396_9RHOB</name>
<evidence type="ECO:0008006" key="5">
    <source>
        <dbReference type="Google" id="ProtNLM"/>
    </source>
</evidence>
<feature type="region of interest" description="Disordered" evidence="1">
    <location>
        <begin position="24"/>
        <end position="49"/>
    </location>
</feature>
<accession>A0AA37U396</accession>
<feature type="compositionally biased region" description="Basic residues" evidence="1">
    <location>
        <begin position="29"/>
        <end position="38"/>
    </location>
</feature>
<evidence type="ECO:0000313" key="3">
    <source>
        <dbReference type="EMBL" id="GLS87646.1"/>
    </source>
</evidence>
<reference evidence="3 4" key="1">
    <citation type="journal article" date="2014" name="Int. J. Syst. Evol. Microbiol.">
        <title>Complete genome sequence of Corynebacterium casei LMG S-19264T (=DSM 44701T), isolated from a smear-ripened cheese.</title>
        <authorList>
            <consortium name="US DOE Joint Genome Institute (JGI-PGF)"/>
            <person name="Walter F."/>
            <person name="Albersmeier A."/>
            <person name="Kalinowski J."/>
            <person name="Ruckert C."/>
        </authorList>
    </citation>
    <scope>NUCLEOTIDE SEQUENCE [LARGE SCALE GENOMIC DNA]</scope>
    <source>
        <strain evidence="3 4">NBRC 111766</strain>
    </source>
</reference>
<comment type="caution">
    <text evidence="3">The sequence shown here is derived from an EMBL/GenBank/DDBJ whole genome shotgun (WGS) entry which is preliminary data.</text>
</comment>
<gene>
    <name evidence="3" type="ORF">GCM10010873_26200</name>
</gene>
<dbReference type="Proteomes" id="UP001157355">
    <property type="component" value="Unassembled WGS sequence"/>
</dbReference>